<name>A0A452SSB0_URSAM</name>
<dbReference type="GO" id="GO:0004407">
    <property type="term" value="F:histone deacetylase activity"/>
    <property type="evidence" value="ECO:0007669"/>
    <property type="project" value="TreeGrafter"/>
</dbReference>
<dbReference type="InterPro" id="IPR000286">
    <property type="entry name" value="HDACs"/>
</dbReference>
<feature type="domain" description="Histone deacetylase" evidence="2">
    <location>
        <begin position="181"/>
        <end position="476"/>
    </location>
</feature>
<dbReference type="GO" id="GO:0000118">
    <property type="term" value="C:histone deacetylase complex"/>
    <property type="evidence" value="ECO:0007669"/>
    <property type="project" value="TreeGrafter"/>
</dbReference>
<dbReference type="InterPro" id="IPR023801">
    <property type="entry name" value="His_deacetylse_dom"/>
</dbReference>
<keyword evidence="4" id="KW-1185">Reference proteome</keyword>
<gene>
    <name evidence="3" type="primary">HDAC7</name>
</gene>
<dbReference type="Ensembl" id="ENSUAMT00000039643.1">
    <property type="protein sequence ID" value="ENSUAMP00000035605.1"/>
    <property type="gene ID" value="ENSUAMG00000026809.1"/>
</dbReference>
<dbReference type="PANTHER" id="PTHR10625:SF42">
    <property type="entry name" value="HISTONE DEACETYLASE 7"/>
    <property type="match status" value="1"/>
</dbReference>
<reference evidence="4" key="1">
    <citation type="submission" date="2016-06" db="EMBL/GenBank/DDBJ databases">
        <title>De novo assembly and RNA-Seq shows season-dependent expression and editing in black bear kidneys.</title>
        <authorList>
            <person name="Korstanje R."/>
            <person name="Srivastava A."/>
            <person name="Sarsani V.K."/>
            <person name="Sheehan S.M."/>
            <person name="Seger R.L."/>
            <person name="Barter M.E."/>
            <person name="Lindqvist C."/>
            <person name="Brody L.C."/>
            <person name="Mullikin J.C."/>
        </authorList>
    </citation>
    <scope>NUCLEOTIDE SEQUENCE [LARGE SCALE GENOMIC DNA]</scope>
</reference>
<dbReference type="InterPro" id="IPR037138">
    <property type="entry name" value="His_deacetylse_dom_sf"/>
</dbReference>
<feature type="region of interest" description="Disordered" evidence="1">
    <location>
        <begin position="117"/>
        <end position="152"/>
    </location>
</feature>
<dbReference type="PRINTS" id="PR01270">
    <property type="entry name" value="HDASUPER"/>
</dbReference>
<organism evidence="3 4">
    <name type="scientific">Ursus americanus</name>
    <name type="common">American black bear</name>
    <name type="synonym">Euarctos americanus</name>
    <dbReference type="NCBI Taxonomy" id="9643"/>
    <lineage>
        <taxon>Eukaryota</taxon>
        <taxon>Metazoa</taxon>
        <taxon>Chordata</taxon>
        <taxon>Craniata</taxon>
        <taxon>Vertebrata</taxon>
        <taxon>Euteleostomi</taxon>
        <taxon>Mammalia</taxon>
        <taxon>Eutheria</taxon>
        <taxon>Laurasiatheria</taxon>
        <taxon>Carnivora</taxon>
        <taxon>Caniformia</taxon>
        <taxon>Ursidae</taxon>
        <taxon>Ursus</taxon>
    </lineage>
</organism>
<protein>
    <submittedName>
        <fullName evidence="3">Histone deacetylase 7</fullName>
    </submittedName>
</protein>
<dbReference type="Pfam" id="PF00850">
    <property type="entry name" value="Hist_deacetyl"/>
    <property type="match status" value="1"/>
</dbReference>
<proteinExistence type="predicted"/>
<dbReference type="Proteomes" id="UP000291022">
    <property type="component" value="Unassembled WGS sequence"/>
</dbReference>
<dbReference type="Gene3D" id="3.40.800.20">
    <property type="entry name" value="Histone deacetylase domain"/>
    <property type="match status" value="1"/>
</dbReference>
<reference evidence="3" key="2">
    <citation type="submission" date="2025-08" db="UniProtKB">
        <authorList>
            <consortium name="Ensembl"/>
        </authorList>
    </citation>
    <scope>IDENTIFICATION</scope>
</reference>
<feature type="compositionally biased region" description="Low complexity" evidence="1">
    <location>
        <begin position="122"/>
        <end position="141"/>
    </location>
</feature>
<feature type="region of interest" description="Disordered" evidence="1">
    <location>
        <begin position="1"/>
        <end position="79"/>
    </location>
</feature>
<accession>A0A452SSB0</accession>
<dbReference type="GO" id="GO:0040029">
    <property type="term" value="P:epigenetic regulation of gene expression"/>
    <property type="evidence" value="ECO:0007669"/>
    <property type="project" value="TreeGrafter"/>
</dbReference>
<evidence type="ECO:0000313" key="4">
    <source>
        <dbReference type="Proteomes" id="UP000291022"/>
    </source>
</evidence>
<reference evidence="3" key="3">
    <citation type="submission" date="2025-09" db="UniProtKB">
        <authorList>
            <consortium name="Ensembl"/>
        </authorList>
    </citation>
    <scope>IDENTIFICATION</scope>
</reference>
<sequence length="569" mass="60735">MRGHAAQPTVAPPAQPASQHGLSVGVSPPQRPAKPSEKPRLRQIPSAEDLETDGGGVGPVGDDGLEHRESSHGQHEARGPVPLQHQQVFLWEQQRLAGRLPRGGTGDSVLLPLAQGSHRPLSRAQSSPAAPASLPTPEPASQARVLPSSETPARTLPALAGLVYDSVMLKHQCSCGDNSRHPEHAGRIQSIWSRLQERGLRSQCECLRGRKASLEELQSVHSERHVLLYGTNPLSRLKLDNGKLAGRVGPGSCGARWAAGSVTDLAFKVASRELKNGFAVVRPPGHHADHSTAMGFCFFNSVAIACRQLQQQGKASKILIMDWDVHHGNGTQQTFYQDPGVLYISLHRHDDGNFFPGSGAADEVGAGSGEGFNVNVAWAGGLDPPMGDPEYLAAFRMVVMPIAREFSPDLVLVSAGFDAAEGHPAPLGGYHVSAKCFGYMTQQLMSLAGGAVVLALEGGHDLTAICDASEACVAALLGNKVDPLSEEGWKQKPNLNAIRSLEAVIRVHSKYWGCMQRLASRPDSWALRVPGTDTEEVEAVTALASLSVGILAEERPSEQLVEEEEPMTL</sequence>
<evidence type="ECO:0000256" key="1">
    <source>
        <dbReference type="SAM" id="MobiDB-lite"/>
    </source>
</evidence>
<dbReference type="SUPFAM" id="SSF52768">
    <property type="entry name" value="Arginase/deacetylase"/>
    <property type="match status" value="1"/>
</dbReference>
<evidence type="ECO:0000313" key="3">
    <source>
        <dbReference type="Ensembl" id="ENSUAMP00000035605.1"/>
    </source>
</evidence>
<feature type="compositionally biased region" description="Basic and acidic residues" evidence="1">
    <location>
        <begin position="64"/>
        <end position="78"/>
    </location>
</feature>
<dbReference type="PANTHER" id="PTHR10625">
    <property type="entry name" value="HISTONE DEACETYLASE HDAC1-RELATED"/>
    <property type="match status" value="1"/>
</dbReference>
<dbReference type="InterPro" id="IPR023696">
    <property type="entry name" value="Ureohydrolase_dom_sf"/>
</dbReference>
<evidence type="ECO:0000259" key="2">
    <source>
        <dbReference type="Pfam" id="PF00850"/>
    </source>
</evidence>
<dbReference type="AlphaFoldDB" id="A0A452SSB0"/>
<dbReference type="GeneTree" id="ENSGT00940000159065"/>